<dbReference type="AlphaFoldDB" id="A0A927GCQ6"/>
<reference evidence="1" key="1">
    <citation type="submission" date="2020-09" db="EMBL/GenBank/DDBJ databases">
        <authorList>
            <person name="Kim M.K."/>
        </authorList>
    </citation>
    <scope>NUCLEOTIDE SEQUENCE</scope>
    <source>
        <strain evidence="1">BT704</strain>
    </source>
</reference>
<sequence>MLPPARLYGVLILILCNSAIMKAQPLMPSSSALDFAEFNKRPVLPIEAGLGFSSRQSKALFSVQASPQFTLINHQLRLGATVGGAYTTTYPDQLSEHWIGYAGPKLSYKLKQLELKLAGLPQGIAFGNLNVFLEHLWGGNNVKLFGGGIAVELAKKASVSIKCHRDYEHQSTWGQLGLSYNFIPQKKPPTFPNNP</sequence>
<gene>
    <name evidence="1" type="ORF">IC230_08305</name>
</gene>
<dbReference type="EMBL" id="JACXAA010000002">
    <property type="protein sequence ID" value="MBD2752888.1"/>
    <property type="molecule type" value="Genomic_DNA"/>
</dbReference>
<protein>
    <submittedName>
        <fullName evidence="1">Uncharacterized protein</fullName>
    </submittedName>
</protein>
<evidence type="ECO:0000313" key="2">
    <source>
        <dbReference type="Proteomes" id="UP000653797"/>
    </source>
</evidence>
<keyword evidence="2" id="KW-1185">Reference proteome</keyword>
<comment type="caution">
    <text evidence="1">The sequence shown here is derived from an EMBL/GenBank/DDBJ whole genome shotgun (WGS) entry which is preliminary data.</text>
</comment>
<evidence type="ECO:0000313" key="1">
    <source>
        <dbReference type="EMBL" id="MBD2752888.1"/>
    </source>
</evidence>
<accession>A0A927GCQ6</accession>
<organism evidence="1 2">
    <name type="scientific">Spirosoma validum</name>
    <dbReference type="NCBI Taxonomy" id="2771355"/>
    <lineage>
        <taxon>Bacteria</taxon>
        <taxon>Pseudomonadati</taxon>
        <taxon>Bacteroidota</taxon>
        <taxon>Cytophagia</taxon>
        <taxon>Cytophagales</taxon>
        <taxon>Cytophagaceae</taxon>
        <taxon>Spirosoma</taxon>
    </lineage>
</organism>
<name>A0A927GCQ6_9BACT</name>
<dbReference type="Proteomes" id="UP000653797">
    <property type="component" value="Unassembled WGS sequence"/>
</dbReference>
<dbReference type="RefSeq" id="WP_191038502.1">
    <property type="nucleotide sequence ID" value="NZ_JACXAA010000002.1"/>
</dbReference>
<proteinExistence type="predicted"/>